<evidence type="ECO:0000313" key="2">
    <source>
        <dbReference type="Proteomes" id="UP001304461"/>
    </source>
</evidence>
<protein>
    <submittedName>
        <fullName evidence="1">Uncharacterized protein</fullName>
    </submittedName>
</protein>
<dbReference type="RefSeq" id="WP_323304313.1">
    <property type="nucleotide sequence ID" value="NZ_JAYGHX010000001.1"/>
</dbReference>
<organism evidence="1 2">
    <name type="scientific">Cyanobium gracile UHCC 0139</name>
    <dbReference type="NCBI Taxonomy" id="3110308"/>
    <lineage>
        <taxon>Bacteria</taxon>
        <taxon>Bacillati</taxon>
        <taxon>Cyanobacteriota</taxon>
        <taxon>Cyanophyceae</taxon>
        <taxon>Synechococcales</taxon>
        <taxon>Prochlorococcaceae</taxon>
        <taxon>Cyanobium</taxon>
    </lineage>
</organism>
<keyword evidence="2" id="KW-1185">Reference proteome</keyword>
<accession>A0ABU5RR38</accession>
<dbReference type="EMBL" id="JAYGHX010000001">
    <property type="protein sequence ID" value="MEA5390218.1"/>
    <property type="molecule type" value="Genomic_DNA"/>
</dbReference>
<gene>
    <name evidence="1" type="ORF">VB738_02980</name>
</gene>
<sequence length="213" mass="24482">MPPVSPAVTGSPAGAEHDPQLHRRLQQDSILLAGKTVFLNPFLYWRRFDANTDRWLREPGQLPEEQIRSNRLRFYPEVDWDGLDPADLAIKEGAVEMFLKSLELISTFNPDLSAGHLLEVERKMAVTKKKAFERWVARALDRRGKESLRERRRFDRDRWLRGWLEWLSLDGTRQALLPFSVLLVLAVGGGWWLGSTRFCGQVIVDPGVQRPAP</sequence>
<reference evidence="1 2" key="1">
    <citation type="submission" date="2023-12" db="EMBL/GenBank/DDBJ databases">
        <title>Baltic Sea Cyanobacteria.</title>
        <authorList>
            <person name="Delbaje E."/>
            <person name="Fewer D.P."/>
            <person name="Shishido T.K."/>
        </authorList>
    </citation>
    <scope>NUCLEOTIDE SEQUENCE [LARGE SCALE GENOMIC DNA]</scope>
    <source>
        <strain evidence="1 2">UHCC 0139</strain>
    </source>
</reference>
<comment type="caution">
    <text evidence="1">The sequence shown here is derived from an EMBL/GenBank/DDBJ whole genome shotgun (WGS) entry which is preliminary data.</text>
</comment>
<evidence type="ECO:0000313" key="1">
    <source>
        <dbReference type="EMBL" id="MEA5390218.1"/>
    </source>
</evidence>
<dbReference type="Proteomes" id="UP001304461">
    <property type="component" value="Unassembled WGS sequence"/>
</dbReference>
<proteinExistence type="predicted"/>
<name>A0ABU5RR38_9CYAN</name>